<keyword evidence="3" id="KW-0378">Hydrolase</keyword>
<accession>A0ABY8IZ56</accession>
<dbReference type="PROSITE" id="PS50830">
    <property type="entry name" value="TNASE_3"/>
    <property type="match status" value="1"/>
</dbReference>
<dbReference type="PANTHER" id="PTHR12302:SF3">
    <property type="entry name" value="SERINE_THREONINE-PROTEIN KINASE 31"/>
    <property type="match status" value="1"/>
</dbReference>
<evidence type="ECO:0000256" key="3">
    <source>
        <dbReference type="ARBA" id="ARBA00022801"/>
    </source>
</evidence>
<evidence type="ECO:0000313" key="7">
    <source>
        <dbReference type="Proteomes" id="UP001221597"/>
    </source>
</evidence>
<dbReference type="SUPFAM" id="SSF50199">
    <property type="entry name" value="Staphylococcal nuclease"/>
    <property type="match status" value="1"/>
</dbReference>
<dbReference type="PANTHER" id="PTHR12302">
    <property type="entry name" value="EBNA2 BINDING PROTEIN P100"/>
    <property type="match status" value="1"/>
</dbReference>
<evidence type="ECO:0000256" key="1">
    <source>
        <dbReference type="ARBA" id="ARBA00022722"/>
    </source>
</evidence>
<dbReference type="Gene3D" id="2.40.50.90">
    <property type="match status" value="1"/>
</dbReference>
<dbReference type="RefSeq" id="WP_283077493.1">
    <property type="nucleotide sequence ID" value="NZ_CP121671.1"/>
</dbReference>
<sequence length="291" mass="32171">MSLIAIIWPLLLITGISAVLAAQFKPVVMIAILSVTLIGCTTTSEEPANTAEHTYQNNDEDPNHKDKQNPKPNESSNDMSTQSNATVTRVVDGDTLEVTMNGKTEDVRLLLIDTPETVHPSKPVQPFGPEASQFVKEKLTGEKVRIEVGKEERDHYGRLLAYVYFNGETIQEKLLQKGLARTAYLYNDLTMLDEFHEAQKPARTAKIGVWSIPGYAHVDHNHGYHYQEASSEKEKAEPNSDLNYDPDGPDRDCGDFTTQQQAQNFFEAAGGPSSDPHRLDGEGDGLVCEGL</sequence>
<feature type="compositionally biased region" description="Polar residues" evidence="4">
    <location>
        <begin position="70"/>
        <end position="87"/>
    </location>
</feature>
<protein>
    <submittedName>
        <fullName evidence="6">Thermonuclease family protein</fullName>
    </submittedName>
</protein>
<gene>
    <name evidence="6" type="ORF">P9989_03800</name>
</gene>
<dbReference type="InterPro" id="IPR016071">
    <property type="entry name" value="Staphylococal_nuclease_OB-fold"/>
</dbReference>
<reference evidence="6 7" key="1">
    <citation type="submission" date="2023-04" db="EMBL/GenBank/DDBJ databases">
        <title>Genome sequence of Halobacillus naozhouensis KACC 21980.</title>
        <authorList>
            <person name="Kim S."/>
            <person name="Heo J."/>
            <person name="Kwon S.-W."/>
        </authorList>
    </citation>
    <scope>NUCLEOTIDE SEQUENCE [LARGE SCALE GENOMIC DNA]</scope>
    <source>
        <strain evidence="6 7">KCTC 13234</strain>
    </source>
</reference>
<dbReference type="InterPro" id="IPR035437">
    <property type="entry name" value="SNase_OB-fold_sf"/>
</dbReference>
<evidence type="ECO:0000256" key="4">
    <source>
        <dbReference type="SAM" id="MobiDB-lite"/>
    </source>
</evidence>
<dbReference type="SMART" id="SM00318">
    <property type="entry name" value="SNc"/>
    <property type="match status" value="1"/>
</dbReference>
<name>A0ABY8IZ56_9BACI</name>
<dbReference type="InterPro" id="IPR002071">
    <property type="entry name" value="Thermonucl_AS"/>
</dbReference>
<feature type="region of interest" description="Disordered" evidence="4">
    <location>
        <begin position="53"/>
        <end position="88"/>
    </location>
</feature>
<feature type="region of interest" description="Disordered" evidence="4">
    <location>
        <begin position="226"/>
        <end position="291"/>
    </location>
</feature>
<proteinExistence type="predicted"/>
<feature type="domain" description="TNase-like" evidence="5">
    <location>
        <begin position="81"/>
        <end position="212"/>
    </location>
</feature>
<dbReference type="Proteomes" id="UP001221597">
    <property type="component" value="Chromosome"/>
</dbReference>
<keyword evidence="2" id="KW-0255">Endonuclease</keyword>
<organism evidence="6 7">
    <name type="scientific">Halobacillus naozhouensis</name>
    <dbReference type="NCBI Taxonomy" id="554880"/>
    <lineage>
        <taxon>Bacteria</taxon>
        <taxon>Bacillati</taxon>
        <taxon>Bacillota</taxon>
        <taxon>Bacilli</taxon>
        <taxon>Bacillales</taxon>
        <taxon>Bacillaceae</taxon>
        <taxon>Halobacillus</taxon>
    </lineage>
</organism>
<evidence type="ECO:0000259" key="5">
    <source>
        <dbReference type="PROSITE" id="PS50830"/>
    </source>
</evidence>
<keyword evidence="1" id="KW-0540">Nuclease</keyword>
<evidence type="ECO:0000256" key="2">
    <source>
        <dbReference type="ARBA" id="ARBA00022759"/>
    </source>
</evidence>
<dbReference type="Pfam" id="PF00565">
    <property type="entry name" value="SNase"/>
    <property type="match status" value="1"/>
</dbReference>
<dbReference type="PROSITE" id="PS01123">
    <property type="entry name" value="TNASE_1"/>
    <property type="match status" value="1"/>
</dbReference>
<keyword evidence="7" id="KW-1185">Reference proteome</keyword>
<evidence type="ECO:0000313" key="6">
    <source>
        <dbReference type="EMBL" id="WFT75527.1"/>
    </source>
</evidence>
<dbReference type="CDD" id="cd00175">
    <property type="entry name" value="SNc"/>
    <property type="match status" value="1"/>
</dbReference>
<dbReference type="EMBL" id="CP121671">
    <property type="protein sequence ID" value="WFT75527.1"/>
    <property type="molecule type" value="Genomic_DNA"/>
</dbReference>